<dbReference type="HOGENOM" id="CLU_2319019_0_0_11"/>
<name>B5HPH8_STRX2</name>
<dbReference type="Proteomes" id="UP000002785">
    <property type="component" value="Chromosome"/>
</dbReference>
<evidence type="ECO:0000313" key="1">
    <source>
        <dbReference type="EMBL" id="EDY54754.1"/>
    </source>
</evidence>
<accession>B5HPH8</accession>
<dbReference type="AlphaFoldDB" id="B5HPH8"/>
<sequence length="99" mass="10788">MRGVVGLFAVRRHELTDEVVTGPVSTTKPRTASRGRRRPGRGWLLACWTARSALSGRRAPAAGIPGPVRVVSNGVPRIDDFSFLSRLALSRRQASSEHQ</sequence>
<gene>
    <name evidence="1" type="ORF">SSEG_01334</name>
</gene>
<evidence type="ECO:0000313" key="2">
    <source>
        <dbReference type="Proteomes" id="UP000002785"/>
    </source>
</evidence>
<keyword evidence="2" id="KW-1185">Reference proteome</keyword>
<reference evidence="1" key="1">
    <citation type="submission" date="2009-10" db="EMBL/GenBank/DDBJ databases">
        <title>The genome sequence of Streptomyces sviceus strain ATCC 29083.</title>
        <authorList>
            <consortium name="The Broad Institute Genome Sequencing Platform"/>
            <consortium name="Broad Institute Microbial Sequencing Center"/>
            <person name="Fischbach M."/>
            <person name="Godfrey P."/>
            <person name="Ward D."/>
            <person name="Young S."/>
            <person name="Zeng Q."/>
            <person name="Koehrsen M."/>
            <person name="Alvarado L."/>
            <person name="Berlin A.M."/>
            <person name="Bochicchio J."/>
            <person name="Borenstein D."/>
            <person name="Chapman S.B."/>
            <person name="Chen Z."/>
            <person name="Engels R."/>
            <person name="Freedman E."/>
            <person name="Gellesch M."/>
            <person name="Goldberg J."/>
            <person name="Griggs A."/>
            <person name="Gujja S."/>
            <person name="Heilman E.R."/>
            <person name="Heiman D.I."/>
            <person name="Hepburn T.A."/>
            <person name="Howarth C."/>
            <person name="Jen D."/>
            <person name="Larson L."/>
            <person name="Lewis B."/>
            <person name="Mehta T."/>
            <person name="Park D."/>
            <person name="Pearson M."/>
            <person name="Richards J."/>
            <person name="Roberts A."/>
            <person name="Saif S."/>
            <person name="Shea T.D."/>
            <person name="Shenoy N."/>
            <person name="Sisk P."/>
            <person name="Stolte C."/>
            <person name="Sykes S.N."/>
            <person name="Thomson T."/>
            <person name="Walk T."/>
            <person name="White J."/>
            <person name="Yandava C."/>
            <person name="Straight P."/>
            <person name="Clardy J."/>
            <person name="Hung D."/>
            <person name="Kolter R."/>
            <person name="Mekalanos J."/>
            <person name="Walker S."/>
            <person name="Walsh C.T."/>
            <person name="Wieland-Brown L.C."/>
            <person name="Haas B."/>
            <person name="Nusbaum C."/>
            <person name="Birren B."/>
        </authorList>
    </citation>
    <scope>NUCLEOTIDE SEQUENCE [LARGE SCALE GENOMIC DNA]</scope>
    <source>
        <strain evidence="1">ATCC 29083</strain>
    </source>
</reference>
<dbReference type="EMBL" id="CM000951">
    <property type="protein sequence ID" value="EDY54754.1"/>
    <property type="molecule type" value="Genomic_DNA"/>
</dbReference>
<organism evidence="1 2">
    <name type="scientific">Streptomyces sviceus (strain ATCC 29083 / DSM 924 / JCM 4929 / NBRC 13980 / NCIMB 11184 / NRRL 5439 / UC 5370)</name>
    <dbReference type="NCBI Taxonomy" id="463191"/>
    <lineage>
        <taxon>Bacteria</taxon>
        <taxon>Bacillati</taxon>
        <taxon>Actinomycetota</taxon>
        <taxon>Actinomycetes</taxon>
        <taxon>Kitasatosporales</taxon>
        <taxon>Streptomycetaceae</taxon>
        <taxon>Streptomyces</taxon>
    </lineage>
</organism>
<proteinExistence type="predicted"/>
<protein>
    <submittedName>
        <fullName evidence="1">Uncharacterized protein</fullName>
    </submittedName>
</protein>